<evidence type="ECO:0000313" key="2">
    <source>
        <dbReference type="Proteomes" id="UP001203297"/>
    </source>
</evidence>
<proteinExistence type="predicted"/>
<keyword evidence="2" id="KW-1185">Reference proteome</keyword>
<dbReference type="AlphaFoldDB" id="A0AAD4QG67"/>
<comment type="caution">
    <text evidence="1">The sequence shown here is derived from an EMBL/GenBank/DDBJ whole genome shotgun (WGS) entry which is preliminary data.</text>
</comment>
<evidence type="ECO:0000313" key="1">
    <source>
        <dbReference type="EMBL" id="KAI0293016.1"/>
    </source>
</evidence>
<reference evidence="1" key="1">
    <citation type="journal article" date="2022" name="New Phytol.">
        <title>Evolutionary transition to the ectomycorrhizal habit in the genomes of a hyperdiverse lineage of mushroom-forming fungi.</title>
        <authorList>
            <person name="Looney B."/>
            <person name="Miyauchi S."/>
            <person name="Morin E."/>
            <person name="Drula E."/>
            <person name="Courty P.E."/>
            <person name="Kohler A."/>
            <person name="Kuo A."/>
            <person name="LaButti K."/>
            <person name="Pangilinan J."/>
            <person name="Lipzen A."/>
            <person name="Riley R."/>
            <person name="Andreopoulos W."/>
            <person name="He G."/>
            <person name="Johnson J."/>
            <person name="Nolan M."/>
            <person name="Tritt A."/>
            <person name="Barry K.W."/>
            <person name="Grigoriev I.V."/>
            <person name="Nagy L.G."/>
            <person name="Hibbett D."/>
            <person name="Henrissat B."/>
            <person name="Matheny P.B."/>
            <person name="Labbe J."/>
            <person name="Martin F.M."/>
        </authorList>
    </citation>
    <scope>NUCLEOTIDE SEQUENCE</scope>
    <source>
        <strain evidence="1">BPL690</strain>
    </source>
</reference>
<accession>A0AAD4QG67</accession>
<name>A0AAD4QG67_9AGAM</name>
<dbReference type="EMBL" id="WTXG01000105">
    <property type="protein sequence ID" value="KAI0293016.1"/>
    <property type="molecule type" value="Genomic_DNA"/>
</dbReference>
<protein>
    <submittedName>
        <fullName evidence="1">Uncharacterized protein</fullName>
    </submittedName>
</protein>
<sequence length="62" mass="7000">MKRRFAARPQLIEKIVPQFAICCRRLTPGPGYLEALCTENVRAGATNGHLSDIIYCSVWHRA</sequence>
<dbReference type="Proteomes" id="UP001203297">
    <property type="component" value="Unassembled WGS sequence"/>
</dbReference>
<gene>
    <name evidence="1" type="ORF">B0F90DRAFT_1766350</name>
</gene>
<organism evidence="1 2">
    <name type="scientific">Multifurca ochricompacta</name>
    <dbReference type="NCBI Taxonomy" id="376703"/>
    <lineage>
        <taxon>Eukaryota</taxon>
        <taxon>Fungi</taxon>
        <taxon>Dikarya</taxon>
        <taxon>Basidiomycota</taxon>
        <taxon>Agaricomycotina</taxon>
        <taxon>Agaricomycetes</taxon>
        <taxon>Russulales</taxon>
        <taxon>Russulaceae</taxon>
        <taxon>Multifurca</taxon>
    </lineage>
</organism>